<evidence type="ECO:0000256" key="1">
    <source>
        <dbReference type="ARBA" id="ARBA00022490"/>
    </source>
</evidence>
<accession>A0A0H2VHF8</accession>
<comment type="subcellular location">
    <subcellularLocation>
        <location evidence="10">Cytoplasm</location>
    </subcellularLocation>
</comment>
<keyword evidence="7 10" id="KW-0573">Peptidoglycan synthesis</keyword>
<name>A0A0H2VHF8_STAES</name>
<comment type="pathway">
    <text evidence="10">Cell wall biogenesis; peptidoglycan biosynthesis.</text>
</comment>
<dbReference type="HAMAP" id="MF_02019">
    <property type="entry name" value="MurF"/>
    <property type="match status" value="1"/>
</dbReference>
<dbReference type="InterPro" id="IPR004101">
    <property type="entry name" value="Mur_ligase_C"/>
</dbReference>
<feature type="domain" description="Mur ligase central" evidence="13">
    <location>
        <begin position="111"/>
        <end position="294"/>
    </location>
</feature>
<dbReference type="Gene3D" id="3.90.190.20">
    <property type="entry name" value="Mur ligase, C-terminal domain"/>
    <property type="match status" value="1"/>
</dbReference>
<evidence type="ECO:0000256" key="4">
    <source>
        <dbReference type="ARBA" id="ARBA00022741"/>
    </source>
</evidence>
<evidence type="ECO:0000313" key="14">
    <source>
        <dbReference type="EMBL" id="AAO05279.1"/>
    </source>
</evidence>
<dbReference type="SUPFAM" id="SSF53244">
    <property type="entry name" value="MurD-like peptide ligases, peptide-binding domain"/>
    <property type="match status" value="1"/>
</dbReference>
<dbReference type="SUPFAM" id="SSF63418">
    <property type="entry name" value="MurE/MurF N-terminal domain"/>
    <property type="match status" value="1"/>
</dbReference>
<comment type="catalytic activity">
    <reaction evidence="10">
        <text>UDP-N-acetyl-alpha-D-muramoyl-L-alanyl-gamma-D-glutamyl-L-lysine + D-alanyl-D-alanine + ATP = UDP-N-acetyl-alpha-D-muramoyl-L-alanyl-gamma-D-glutamyl-L-lysyl-D-alanyl-D-alanine + ADP + phosphate + H(+)</text>
        <dbReference type="Rhea" id="RHEA:16085"/>
        <dbReference type="ChEBI" id="CHEBI:15378"/>
        <dbReference type="ChEBI" id="CHEBI:30616"/>
        <dbReference type="ChEBI" id="CHEBI:43474"/>
        <dbReference type="ChEBI" id="CHEBI:57822"/>
        <dbReference type="ChEBI" id="CHEBI:70758"/>
        <dbReference type="ChEBI" id="CHEBI:83903"/>
        <dbReference type="ChEBI" id="CHEBI:456216"/>
        <dbReference type="EC" id="6.3.2.10"/>
    </reaction>
</comment>
<keyword evidence="6 10" id="KW-0133">Cell shape</keyword>
<dbReference type="GO" id="GO:0009252">
    <property type="term" value="P:peptidoglycan biosynthetic process"/>
    <property type="evidence" value="ECO:0007669"/>
    <property type="project" value="UniProtKB-UniRule"/>
</dbReference>
<dbReference type="SUPFAM" id="SSF53623">
    <property type="entry name" value="MurD-like peptide ligases, catalytic domain"/>
    <property type="match status" value="1"/>
</dbReference>
<dbReference type="GO" id="GO:0051301">
    <property type="term" value="P:cell division"/>
    <property type="evidence" value="ECO:0007669"/>
    <property type="project" value="UniProtKB-KW"/>
</dbReference>
<dbReference type="PANTHER" id="PTHR43024:SF1">
    <property type="entry name" value="UDP-N-ACETYLMURAMOYL-TRIPEPTIDE--D-ALANYL-D-ALANINE LIGASE"/>
    <property type="match status" value="1"/>
</dbReference>
<protein>
    <recommendedName>
        <fullName evidence="10">UDP-N-acetylmuramoyl-tripeptide--D-alanyl-D-alanine ligase</fullName>
        <ecNumber evidence="10">6.3.2.10</ecNumber>
    </recommendedName>
    <alternativeName>
        <fullName evidence="10">D-alanyl-D-alanine-adding enzyme</fullName>
    </alternativeName>
</protein>
<dbReference type="GeneID" id="50018219"/>
<dbReference type="AlphaFoldDB" id="A0A0H2VHF8"/>
<evidence type="ECO:0000256" key="10">
    <source>
        <dbReference type="HAMAP-Rule" id="MF_02019"/>
    </source>
</evidence>
<dbReference type="EC" id="6.3.2.10" evidence="10"/>
<dbReference type="KEGG" id="sep:SE_1680"/>
<proteinExistence type="inferred from homology"/>
<dbReference type="Gene3D" id="3.40.1190.10">
    <property type="entry name" value="Mur-like, catalytic domain"/>
    <property type="match status" value="1"/>
</dbReference>
<dbReference type="EMBL" id="AE015929">
    <property type="protein sequence ID" value="AAO05279.1"/>
    <property type="molecule type" value="Genomic_DNA"/>
</dbReference>
<dbReference type="Pfam" id="PF01225">
    <property type="entry name" value="Mur_ligase"/>
    <property type="match status" value="1"/>
</dbReference>
<keyword evidence="4 10" id="KW-0547">Nucleotide-binding</keyword>
<comment type="similarity">
    <text evidence="10">Belongs to the MurCDEF family. MurF subfamily.</text>
</comment>
<evidence type="ECO:0000256" key="9">
    <source>
        <dbReference type="ARBA" id="ARBA00023316"/>
    </source>
</evidence>
<evidence type="ECO:0000313" key="15">
    <source>
        <dbReference type="Proteomes" id="UP000001411"/>
    </source>
</evidence>
<keyword evidence="3 10" id="KW-0132">Cell division</keyword>
<dbReference type="eggNOG" id="COG0770">
    <property type="taxonomic scope" value="Bacteria"/>
</dbReference>
<evidence type="ECO:0000259" key="11">
    <source>
        <dbReference type="Pfam" id="PF01225"/>
    </source>
</evidence>
<dbReference type="Proteomes" id="UP000001411">
    <property type="component" value="Chromosome"/>
</dbReference>
<dbReference type="OrthoDB" id="9801978at2"/>
<dbReference type="PANTHER" id="PTHR43024">
    <property type="entry name" value="UDP-N-ACETYLMURAMOYL-TRIPEPTIDE--D-ALANYL-D-ALANINE LIGASE"/>
    <property type="match status" value="1"/>
</dbReference>
<dbReference type="InterPro" id="IPR013221">
    <property type="entry name" value="Mur_ligase_cen"/>
</dbReference>
<evidence type="ECO:0000256" key="8">
    <source>
        <dbReference type="ARBA" id="ARBA00023306"/>
    </source>
</evidence>
<dbReference type="GO" id="GO:0005737">
    <property type="term" value="C:cytoplasm"/>
    <property type="evidence" value="ECO:0007669"/>
    <property type="project" value="UniProtKB-SubCell"/>
</dbReference>
<dbReference type="InterPro" id="IPR000713">
    <property type="entry name" value="Mur_ligase_N"/>
</dbReference>
<dbReference type="GO" id="GO:0005524">
    <property type="term" value="F:ATP binding"/>
    <property type="evidence" value="ECO:0007669"/>
    <property type="project" value="UniProtKB-UniRule"/>
</dbReference>
<dbReference type="InterPro" id="IPR036565">
    <property type="entry name" value="Mur-like_cat_sf"/>
</dbReference>
<dbReference type="InterPro" id="IPR005863">
    <property type="entry name" value="UDP-N-AcMur_synth"/>
</dbReference>
<dbReference type="GO" id="GO:0008360">
    <property type="term" value="P:regulation of cell shape"/>
    <property type="evidence" value="ECO:0007669"/>
    <property type="project" value="UniProtKB-KW"/>
</dbReference>
<dbReference type="InterPro" id="IPR036615">
    <property type="entry name" value="Mur_ligase_C_dom_sf"/>
</dbReference>
<keyword evidence="2 10" id="KW-0436">Ligase</keyword>
<evidence type="ECO:0000256" key="5">
    <source>
        <dbReference type="ARBA" id="ARBA00022840"/>
    </source>
</evidence>
<dbReference type="GO" id="GO:0071555">
    <property type="term" value="P:cell wall organization"/>
    <property type="evidence" value="ECO:0007669"/>
    <property type="project" value="UniProtKB-KW"/>
</dbReference>
<feature type="domain" description="Mur ligase N-terminal catalytic" evidence="11">
    <location>
        <begin position="25"/>
        <end position="100"/>
    </location>
</feature>
<dbReference type="HOGENOM" id="CLU_031507_4_0_9"/>
<evidence type="ECO:0000256" key="7">
    <source>
        <dbReference type="ARBA" id="ARBA00022984"/>
    </source>
</evidence>
<evidence type="ECO:0000256" key="2">
    <source>
        <dbReference type="ARBA" id="ARBA00022598"/>
    </source>
</evidence>
<evidence type="ECO:0000259" key="13">
    <source>
        <dbReference type="Pfam" id="PF08245"/>
    </source>
</evidence>
<reference evidence="14 15" key="1">
    <citation type="journal article" date="2003" name="Mol. Microbiol.">
        <title>Genome-based analysis of virulence genes in a non-biofilm-forming Staphylococcus epidermidis strain (ATCC 12228).</title>
        <authorList>
            <person name="Zhang Y.Q."/>
            <person name="Ren S.X."/>
            <person name="Li H.L."/>
            <person name="Wang Y.X."/>
            <person name="Fu G."/>
            <person name="Yang J."/>
            <person name="Qin Z.Q."/>
            <person name="Miao Y.G."/>
            <person name="Wang W.Y."/>
            <person name="Chen R.S."/>
            <person name="Shen Y."/>
            <person name="Chen Z."/>
            <person name="Yuan Z.H."/>
            <person name="Zhao G.P."/>
            <person name="Qu D."/>
            <person name="Danchin A."/>
            <person name="Wen Y.M."/>
        </authorList>
    </citation>
    <scope>NUCLEOTIDE SEQUENCE [LARGE SCALE GENOMIC DNA]</scope>
    <source>
        <strain evidence="15">ATCC 12228 / FDA PCI 1200</strain>
    </source>
</reference>
<feature type="binding site" evidence="10">
    <location>
        <begin position="113"/>
        <end position="119"/>
    </location>
    <ligand>
        <name>ATP</name>
        <dbReference type="ChEBI" id="CHEBI:30616"/>
    </ligand>
</feature>
<evidence type="ECO:0000259" key="12">
    <source>
        <dbReference type="Pfam" id="PF02875"/>
    </source>
</evidence>
<evidence type="ECO:0000256" key="3">
    <source>
        <dbReference type="ARBA" id="ARBA00022618"/>
    </source>
</evidence>
<dbReference type="Gene3D" id="3.40.1390.10">
    <property type="entry name" value="MurE/MurF, N-terminal domain"/>
    <property type="match status" value="1"/>
</dbReference>
<dbReference type="UniPathway" id="UPA00219"/>
<dbReference type="InterPro" id="IPR035911">
    <property type="entry name" value="MurE/MurF_N"/>
</dbReference>
<gene>
    <name evidence="10" type="primary">murF</name>
    <name evidence="14" type="ordered locus">SE_1680</name>
</gene>
<dbReference type="RefSeq" id="WP_002457113.1">
    <property type="nucleotide sequence ID" value="NC_004461.1"/>
</dbReference>
<dbReference type="InterPro" id="IPR051046">
    <property type="entry name" value="MurCDEF_CellWall_CoF430Synth"/>
</dbReference>
<organism evidence="14 15">
    <name type="scientific">Staphylococcus epidermidis (strain ATCC 12228 / FDA PCI 1200)</name>
    <dbReference type="NCBI Taxonomy" id="176280"/>
    <lineage>
        <taxon>Bacteria</taxon>
        <taxon>Bacillati</taxon>
        <taxon>Bacillota</taxon>
        <taxon>Bacilli</taxon>
        <taxon>Bacillales</taxon>
        <taxon>Staphylococcaceae</taxon>
        <taxon>Staphylococcus</taxon>
    </lineage>
</organism>
<dbReference type="NCBIfam" id="TIGR01143">
    <property type="entry name" value="murF"/>
    <property type="match status" value="1"/>
</dbReference>
<dbReference type="Pfam" id="PF02875">
    <property type="entry name" value="Mur_ligase_C"/>
    <property type="match status" value="1"/>
</dbReference>
<feature type="domain" description="Mur ligase C-terminal" evidence="12">
    <location>
        <begin position="317"/>
        <end position="439"/>
    </location>
</feature>
<keyword evidence="9 10" id="KW-0961">Cell wall biogenesis/degradation</keyword>
<keyword evidence="5 10" id="KW-0067">ATP-binding</keyword>
<sequence>MINVTLEQIKNWIDCEIDEKHLKKTINGVSIDSRKINEGALFIPFKGENVDGHRFITQALNDGAGAVFSEKENKHSEGNQGPIIWVEDTLIALQQLAKAYLNHVNPKVIAVTGSNGKTTTKDMIESVLSTEFKVKKTQGNYNNEIGMPLTLLELDEDTEISILEMGMSGFHQIELLSHIAQPDIAVITNIGESHMQDLGSREGIAKAKFEITTGLKTNGIFIYDGDEPLLKPHVNQVKNAKLISIGLNSDSTYTCHMNDVKNEGIHFTINQKEHYHLPILGTHNMKNAAIAIAIGHELGLNETIIQNNIHNVQLTAMRMERHESSNNVTVINDAYNASPTSMKAAIDTLSVMKGRKILILADVLELGPNSQLMHKQVGEYLKDKNIDVLYTFGKEASYIYDSGKVFVKEAKYFDNKDQLIQTLISQVKPEDKVLVKGSRGMKLEEVVDALL</sequence>
<keyword evidence="1 10" id="KW-0963">Cytoplasm</keyword>
<dbReference type="GO" id="GO:0047480">
    <property type="term" value="F:UDP-N-acetylmuramoyl-tripeptide-D-alanyl-D-alanine ligase activity"/>
    <property type="evidence" value="ECO:0007669"/>
    <property type="project" value="UniProtKB-UniRule"/>
</dbReference>
<dbReference type="PATRIC" id="fig|176280.10.peg.1641"/>
<keyword evidence="8 10" id="KW-0131">Cell cycle</keyword>
<evidence type="ECO:0000256" key="6">
    <source>
        <dbReference type="ARBA" id="ARBA00022960"/>
    </source>
</evidence>
<dbReference type="Pfam" id="PF08245">
    <property type="entry name" value="Mur_ligase_M"/>
    <property type="match status" value="1"/>
</dbReference>
<comment type="function">
    <text evidence="10">Involved in cell wall formation. Catalyzes the final step in the synthesis of UDP-N-acetylmuramoyl-pentapeptide, the precursor of murein.</text>
</comment>